<keyword evidence="1" id="KW-0521">NADP</keyword>
<dbReference type="Gene3D" id="3.40.50.720">
    <property type="entry name" value="NAD(P)-binding Rossmann-like Domain"/>
    <property type="match status" value="1"/>
</dbReference>
<protein>
    <recommendedName>
        <fullName evidence="3">NmrA-like domain-containing protein</fullName>
    </recommendedName>
</protein>
<dbReference type="AlphaFoldDB" id="A0A0D2FAK2"/>
<gene>
    <name evidence="4" type="ORF">PV04_07290</name>
</gene>
<dbReference type="InterPro" id="IPR036291">
    <property type="entry name" value="NAD(P)-bd_dom_sf"/>
</dbReference>
<dbReference type="GO" id="GO:0016491">
    <property type="term" value="F:oxidoreductase activity"/>
    <property type="evidence" value="ECO:0007669"/>
    <property type="project" value="UniProtKB-KW"/>
</dbReference>
<dbReference type="EMBL" id="KN846960">
    <property type="protein sequence ID" value="KIW64998.1"/>
    <property type="molecule type" value="Genomic_DNA"/>
</dbReference>
<feature type="domain" description="NmrA-like" evidence="3">
    <location>
        <begin position="9"/>
        <end position="121"/>
    </location>
</feature>
<dbReference type="PANTHER" id="PTHR47706:SF7">
    <property type="entry name" value="CIPA-LIKE, PUTATIVE (AFU_ORTHOLOGUE AFUA_1G01630)-RELATED"/>
    <property type="match status" value="1"/>
</dbReference>
<evidence type="ECO:0000313" key="4">
    <source>
        <dbReference type="EMBL" id="KIW64998.1"/>
    </source>
</evidence>
<reference evidence="4 5" key="1">
    <citation type="submission" date="2015-01" db="EMBL/GenBank/DDBJ databases">
        <title>The Genome Sequence of Capronia semiimmersa CBS27337.</title>
        <authorList>
            <consortium name="The Broad Institute Genomics Platform"/>
            <person name="Cuomo C."/>
            <person name="de Hoog S."/>
            <person name="Gorbushina A."/>
            <person name="Stielow B."/>
            <person name="Teixiera M."/>
            <person name="Abouelleil A."/>
            <person name="Chapman S.B."/>
            <person name="Priest M."/>
            <person name="Young S.K."/>
            <person name="Wortman J."/>
            <person name="Nusbaum C."/>
            <person name="Birren B."/>
        </authorList>
    </citation>
    <scope>NUCLEOTIDE SEQUENCE [LARGE SCALE GENOMIC DNA]</scope>
    <source>
        <strain evidence="4 5">CBS 27337</strain>
    </source>
</reference>
<evidence type="ECO:0000259" key="3">
    <source>
        <dbReference type="Pfam" id="PF05368"/>
    </source>
</evidence>
<keyword evidence="2" id="KW-0560">Oxidoreductase</keyword>
<dbReference type="PANTHER" id="PTHR47706">
    <property type="entry name" value="NMRA-LIKE FAMILY PROTEIN"/>
    <property type="match status" value="1"/>
</dbReference>
<sequence length="343" mass="37220">MATSNRIVKVALVGAGGHVGRHIAEALLQTGKHQVTAITRTGSTSTSTSSLPDGITVAKVDYNDPSSLVAALQGHDALVITISVTAQAEQEKLIRAAADAEVPWILPNEWGFDSASDSAMVADLGMAERVAAPRDLIAALGKSSWIAVSTGFWYEWSLSFADAFGFDLPNKRLTLFDDGAARVTVCSWPQVGRAVAGLLSLNVNPESGDVVRQEQVSEPHLAQFRNSFVYPASFCVSQNEALASVLRVTRTTADEWTVTRESTRERFDTAMHALRTGNPASFVKAMYTRAFFPDEPANVDRWRGGNHNAILGLRGEEDRMDEYTQVAIDRVPEMTAWLKSVHG</sequence>
<name>A0A0D2FAK2_9EURO</name>
<evidence type="ECO:0000256" key="2">
    <source>
        <dbReference type="ARBA" id="ARBA00023002"/>
    </source>
</evidence>
<dbReference type="Proteomes" id="UP000054266">
    <property type="component" value="Unassembled WGS sequence"/>
</dbReference>
<evidence type="ECO:0000313" key="5">
    <source>
        <dbReference type="Proteomes" id="UP000054266"/>
    </source>
</evidence>
<accession>A0A0D2FAK2</accession>
<proteinExistence type="predicted"/>
<evidence type="ECO:0000256" key="1">
    <source>
        <dbReference type="ARBA" id="ARBA00022857"/>
    </source>
</evidence>
<dbReference type="InterPro" id="IPR051609">
    <property type="entry name" value="NmrA/Isoflavone_reductase-like"/>
</dbReference>
<organism evidence="4 5">
    <name type="scientific">Phialophora macrospora</name>
    <dbReference type="NCBI Taxonomy" id="1851006"/>
    <lineage>
        <taxon>Eukaryota</taxon>
        <taxon>Fungi</taxon>
        <taxon>Dikarya</taxon>
        <taxon>Ascomycota</taxon>
        <taxon>Pezizomycotina</taxon>
        <taxon>Eurotiomycetes</taxon>
        <taxon>Chaetothyriomycetidae</taxon>
        <taxon>Chaetothyriales</taxon>
        <taxon>Herpotrichiellaceae</taxon>
        <taxon>Phialophora</taxon>
    </lineage>
</organism>
<dbReference type="HOGENOM" id="CLU_044876_1_1_1"/>
<dbReference type="SUPFAM" id="SSF51735">
    <property type="entry name" value="NAD(P)-binding Rossmann-fold domains"/>
    <property type="match status" value="1"/>
</dbReference>
<dbReference type="InterPro" id="IPR008030">
    <property type="entry name" value="NmrA-like"/>
</dbReference>
<dbReference type="STRING" id="5601.A0A0D2FAK2"/>
<dbReference type="Pfam" id="PF05368">
    <property type="entry name" value="NmrA"/>
    <property type="match status" value="1"/>
</dbReference>
<keyword evidence="5" id="KW-1185">Reference proteome</keyword>